<keyword evidence="1" id="KW-0134">Cell wall</keyword>
<evidence type="ECO:0000313" key="7">
    <source>
        <dbReference type="EMBL" id="AWN21445.1"/>
    </source>
</evidence>
<dbReference type="InterPro" id="IPR041324">
    <property type="entry name" value="AgI/II_N"/>
</dbReference>
<evidence type="ECO:0000256" key="5">
    <source>
        <dbReference type="SAM" id="Coils"/>
    </source>
</evidence>
<keyword evidence="5" id="KW-0175">Coiled coil</keyword>
<evidence type="ECO:0000259" key="6">
    <source>
        <dbReference type="PROSITE" id="PS50847"/>
    </source>
</evidence>
<protein>
    <submittedName>
        <fullName evidence="7">LPXTG cell wall anchor domain-containing protein</fullName>
    </submittedName>
</protein>
<gene>
    <name evidence="7" type="ORF">DK182_08955</name>
</gene>
<organism evidence="7 8">
    <name type="scientific">Streptococcus sobrinus</name>
    <dbReference type="NCBI Taxonomy" id="1310"/>
    <lineage>
        <taxon>Bacteria</taxon>
        <taxon>Bacillati</taxon>
        <taxon>Bacillota</taxon>
        <taxon>Bacilli</taxon>
        <taxon>Lactobacillales</taxon>
        <taxon>Streptococcaceae</taxon>
        <taxon>Streptococcus</taxon>
    </lineage>
</organism>
<dbReference type="NCBIfam" id="TIGR01167">
    <property type="entry name" value="LPXTG_anchor"/>
    <property type="match status" value="1"/>
</dbReference>
<feature type="domain" description="Gram-positive cocci surface proteins LPxTG" evidence="6">
    <location>
        <begin position="449"/>
        <end position="489"/>
    </location>
</feature>
<dbReference type="Pfam" id="PF00746">
    <property type="entry name" value="Gram_pos_anchor"/>
    <property type="match status" value="1"/>
</dbReference>
<keyword evidence="4" id="KW-0572">Peptidoglycan-anchor</keyword>
<dbReference type="Pfam" id="PF18652">
    <property type="entry name" value="Adhesin_P1_N"/>
    <property type="match status" value="1"/>
</dbReference>
<proteinExistence type="predicted"/>
<feature type="coiled-coil region" evidence="5">
    <location>
        <begin position="119"/>
        <end position="156"/>
    </location>
</feature>
<evidence type="ECO:0000256" key="4">
    <source>
        <dbReference type="ARBA" id="ARBA00023088"/>
    </source>
</evidence>
<reference evidence="7 8" key="1">
    <citation type="submission" date="2018-05" db="EMBL/GenBank/DDBJ databases">
        <title>Complete genome sequences of Streptococcus sobrinus.</title>
        <authorList>
            <person name="Sales M."/>
            <person name="Jensen P.A."/>
        </authorList>
    </citation>
    <scope>NUCLEOTIDE SEQUENCE [LARGE SCALE GENOMIC DNA]</scope>
    <source>
        <strain evidence="7 8">SL1</strain>
    </source>
</reference>
<dbReference type="Pfam" id="PF18220">
    <property type="entry name" value="BspA_v"/>
    <property type="match status" value="1"/>
</dbReference>
<dbReference type="EMBL" id="CP029490">
    <property type="protein sequence ID" value="AWN21445.1"/>
    <property type="molecule type" value="Genomic_DNA"/>
</dbReference>
<dbReference type="PROSITE" id="PS50847">
    <property type="entry name" value="GRAM_POS_ANCHORING"/>
    <property type="match status" value="1"/>
</dbReference>
<dbReference type="InterPro" id="IPR041237">
    <property type="entry name" value="BspA_v"/>
</dbReference>
<keyword evidence="2" id="KW-0964">Secreted</keyword>
<accession>A0ABN5LNU6</accession>
<evidence type="ECO:0000256" key="1">
    <source>
        <dbReference type="ARBA" id="ARBA00022512"/>
    </source>
</evidence>
<evidence type="ECO:0000313" key="8">
    <source>
        <dbReference type="Proteomes" id="UP000245369"/>
    </source>
</evidence>
<dbReference type="InterPro" id="IPR019931">
    <property type="entry name" value="LPXTG_anchor"/>
</dbReference>
<keyword evidence="3" id="KW-0732">Signal</keyword>
<keyword evidence="8" id="KW-1185">Reference proteome</keyword>
<sequence>MNKQLLFNATDKINGHGSYRKRGKTLLGTLAVAGALALGAGTVVSADEATPAQEPQTAPVTSQTAEQANVQSVSVDNSTVETAATNAQNAGVEVTQEPAKDMGVAQNDQDLANKQAEIAADQANQVQSLQEAQKQATETNQAYQEAKQAVDTTNEQADQMANGHKDYVAEVKTEPVDQGKTPEAYKAVTQKAQDVQKQNQSAVDNLNKQLADYLNSTAFKASMQETTQNVDSLQYGNSEMHATVNSETGAFQLTHDMNDGDNDRLGNLGTGVLDGKLNWHSTSNGDGSQSITIDSVDLGKYVYTNYRPSTAVNKNAEMVVKDLDGNIIWRSGIYNVDNNLSQDINKNSAINKTVTVAGNGTKSDLLEVLKVDDNWIINTHGQVQVQFQTDNKQPDKITLVKLSNPAEPEPVKANYHTYQLAVKTPAPQPGQTTPAPQKAPAQPVKAAALPQTGDKSSVNAVALGAIFVGMSAMGAARFKLKTKETEEND</sequence>
<dbReference type="Proteomes" id="UP000245369">
    <property type="component" value="Chromosome"/>
</dbReference>
<name>A0ABN5LNU6_9STRE</name>
<dbReference type="GeneID" id="93924633"/>
<evidence type="ECO:0000256" key="3">
    <source>
        <dbReference type="ARBA" id="ARBA00022729"/>
    </source>
</evidence>
<evidence type="ECO:0000256" key="2">
    <source>
        <dbReference type="ARBA" id="ARBA00022525"/>
    </source>
</evidence>
<dbReference type="RefSeq" id="WP_002960230.1">
    <property type="nucleotide sequence ID" value="NZ_CP029490.1"/>
</dbReference>